<dbReference type="AlphaFoldDB" id="A0A922T432"/>
<comment type="caution">
    <text evidence="3">The sequence shown here is derived from an EMBL/GenBank/DDBJ whole genome shotgun (WGS) entry which is preliminary data.</text>
</comment>
<sequence length="961" mass="109271">MYSSETGNKSSVLEDEAMEQPGQGTMKKPVNLSIDKDIVSTEPEDWGKNTMYNEQKQRYDNSPFLTPSPHTPSPCNLHGSVHPPPNILRHASKRLAKPPTYDAPTKASEAKKNEKVELPALVKRGDSGKDRLSRPNTSDGQSPSAQSEPKSAPLSRPSSADPLTSVKFGHRDDAYTDEKTRIDIDEEQPAEKEHADPHLQDLVADIKRLQYENIALMEVQQEEEEALSRLSQLQQDKTKLVKEVRVLRETKAKTEELESEIDKLSSQLKLVTREKKKMNEELEGSRNRMEELSQERDQLLVNVQELKQQKEEYWRRDLPLNASAKEVTIADLEWNNAELRQKLRERDDEVAYLQRDKATTQKELETKQKELDEAYEYANQGQDSLEDQINENELIIQRQKDLISTLSTLMENATKSISDDSDMELSEIYDLVQQLTAQIETSSLYESIHMLFQAFGKTRRSLHSTNEDLKRQLHYMNLQVTKLEAAAKASLTAEVRIASPDIAIPSILQSPMSPLQADRDGSETLYRNEVRERKNTKAQLKQAHLEKVKLSAETTTQIEKISNLKNLLEDSQNDCANLKSRVNELQDEVQSWQSELAESKSQLELRTSAFEREAHCIRKEGLRQIKSYYKKTADESNWHVTMLQARLAALQDDHTDVLNLFNASKREKASLEEEIVRQKTFTLDPGFADHANAVREKHPGRRPLPSLSLPVNPDENGNLVMSETPTTHTTPLAKKEKKKKKKKEKSVPRYQLPGVKAAYLEEAMEFRQKLRLKEAATDDLLGFCIKRPDMKRTEREAALMKQTGQVTTMPFSPSVSVKPPTSTSTTLSPREGTMTSFSTSRFLSPTLDFTPIPTSRRFPTTTSSTTLPTSTLSIPATSSSSVFPMTPSAYPTQESYVSAMSTQIVNKIRKRKMGKALYPPGRKEYEEVKKMTVWEMWDGPKWAQEEASAREKEILKKRGVL</sequence>
<gene>
    <name evidence="3" type="ORF">Ptr86124_000761</name>
</gene>
<dbReference type="OrthoDB" id="3685769at2759"/>
<feature type="compositionally biased region" description="Polar residues" evidence="2">
    <location>
        <begin position="134"/>
        <end position="149"/>
    </location>
</feature>
<dbReference type="PANTHER" id="PTHR45615:SF80">
    <property type="entry name" value="GRIP DOMAIN-CONTAINING PROTEIN"/>
    <property type="match status" value="1"/>
</dbReference>
<evidence type="ECO:0000256" key="1">
    <source>
        <dbReference type="SAM" id="Coils"/>
    </source>
</evidence>
<feature type="compositionally biased region" description="Basic and acidic residues" evidence="2">
    <location>
        <begin position="169"/>
        <end position="198"/>
    </location>
</feature>
<feature type="compositionally biased region" description="Polar residues" evidence="2">
    <location>
        <begin position="719"/>
        <end position="730"/>
    </location>
</feature>
<evidence type="ECO:0000313" key="3">
    <source>
        <dbReference type="EMBL" id="KAI1520393.1"/>
    </source>
</evidence>
<feature type="compositionally biased region" description="Basic and acidic residues" evidence="2">
    <location>
        <begin position="108"/>
        <end position="133"/>
    </location>
</feature>
<dbReference type="PANTHER" id="PTHR45615">
    <property type="entry name" value="MYOSIN HEAVY CHAIN, NON-MUSCLE"/>
    <property type="match status" value="1"/>
</dbReference>
<dbReference type="OMA" id="RTHAFET"/>
<protein>
    <submittedName>
        <fullName evidence="3">CALCOCO1 multi-domain protein</fullName>
    </submittedName>
</protein>
<dbReference type="Proteomes" id="UP000249757">
    <property type="component" value="Unassembled WGS sequence"/>
</dbReference>
<organism evidence="3 4">
    <name type="scientific">Pyrenophora tritici-repentis</name>
    <dbReference type="NCBI Taxonomy" id="45151"/>
    <lineage>
        <taxon>Eukaryota</taxon>
        <taxon>Fungi</taxon>
        <taxon>Dikarya</taxon>
        <taxon>Ascomycota</taxon>
        <taxon>Pezizomycotina</taxon>
        <taxon>Dothideomycetes</taxon>
        <taxon>Pleosporomycetidae</taxon>
        <taxon>Pleosporales</taxon>
        <taxon>Pleosporineae</taxon>
        <taxon>Pleosporaceae</taxon>
        <taxon>Pyrenophora</taxon>
    </lineage>
</organism>
<feature type="compositionally biased region" description="Polar residues" evidence="2">
    <location>
        <begin position="1"/>
        <end position="11"/>
    </location>
</feature>
<dbReference type="EMBL" id="NRDI02000001">
    <property type="protein sequence ID" value="KAI1520393.1"/>
    <property type="molecule type" value="Genomic_DNA"/>
</dbReference>
<keyword evidence="4" id="KW-1185">Reference proteome</keyword>
<accession>A0A922T432</accession>
<feature type="compositionally biased region" description="Basic residues" evidence="2">
    <location>
        <begin position="735"/>
        <end position="744"/>
    </location>
</feature>
<keyword evidence="1" id="KW-0175">Coiled coil</keyword>
<feature type="region of interest" description="Disordered" evidence="2">
    <location>
        <begin position="853"/>
        <end position="878"/>
    </location>
</feature>
<feature type="region of interest" description="Disordered" evidence="2">
    <location>
        <begin position="1"/>
        <end position="198"/>
    </location>
</feature>
<feature type="region of interest" description="Disordered" evidence="2">
    <location>
        <begin position="809"/>
        <end position="837"/>
    </location>
</feature>
<evidence type="ECO:0000256" key="2">
    <source>
        <dbReference type="SAM" id="MobiDB-lite"/>
    </source>
</evidence>
<proteinExistence type="predicted"/>
<name>A0A922T432_9PLEO</name>
<evidence type="ECO:0000313" key="4">
    <source>
        <dbReference type="Proteomes" id="UP000249757"/>
    </source>
</evidence>
<feature type="coiled-coil region" evidence="1">
    <location>
        <begin position="216"/>
        <end position="370"/>
    </location>
</feature>
<feature type="coiled-coil region" evidence="1">
    <location>
        <begin position="526"/>
        <end position="602"/>
    </location>
</feature>
<reference evidence="4" key="1">
    <citation type="journal article" date="2022" name="Microb. Genom.">
        <title>A global pangenome for the wheat fungal pathogen Pyrenophora tritici-repentis and prediction of effector protein structural homology.</title>
        <authorList>
            <person name="Moolhuijzen P.M."/>
            <person name="See P.T."/>
            <person name="Shi G."/>
            <person name="Powell H.R."/>
            <person name="Cockram J."/>
            <person name="Jorgensen L.N."/>
            <person name="Benslimane H."/>
            <person name="Strelkov S.E."/>
            <person name="Turner J."/>
            <person name="Liu Z."/>
            <person name="Moffat C.S."/>
        </authorList>
    </citation>
    <scope>NUCLEOTIDE SEQUENCE [LARGE SCALE GENOMIC DNA]</scope>
</reference>
<feature type="compositionally biased region" description="Low complexity" evidence="2">
    <location>
        <begin position="812"/>
        <end position="829"/>
    </location>
</feature>
<feature type="region of interest" description="Disordered" evidence="2">
    <location>
        <begin position="695"/>
        <end position="747"/>
    </location>
</feature>